<dbReference type="AlphaFoldDB" id="A0A6J6K1R9"/>
<name>A0A6J6K1R9_9ZZZZ</name>
<evidence type="ECO:0000313" key="1">
    <source>
        <dbReference type="EMBL" id="CAB4643166.1"/>
    </source>
</evidence>
<proteinExistence type="predicted"/>
<gene>
    <name evidence="1" type="ORF">UFOPK2171_00223</name>
</gene>
<dbReference type="EMBL" id="CAEZWD010000014">
    <property type="protein sequence ID" value="CAB4643166.1"/>
    <property type="molecule type" value="Genomic_DNA"/>
</dbReference>
<organism evidence="1">
    <name type="scientific">freshwater metagenome</name>
    <dbReference type="NCBI Taxonomy" id="449393"/>
    <lineage>
        <taxon>unclassified sequences</taxon>
        <taxon>metagenomes</taxon>
        <taxon>ecological metagenomes</taxon>
    </lineage>
</organism>
<sequence length="64" mass="6353">MPRKIVPSPPNTITNSQPAASLLAVTSAIPTPDSSPSETETAIPLASKPEAAARAISKAVGCAA</sequence>
<accession>A0A6J6K1R9</accession>
<protein>
    <submittedName>
        <fullName evidence="1">Unannotated protein</fullName>
    </submittedName>
</protein>
<reference evidence="1" key="1">
    <citation type="submission" date="2020-05" db="EMBL/GenBank/DDBJ databases">
        <authorList>
            <person name="Chiriac C."/>
            <person name="Salcher M."/>
            <person name="Ghai R."/>
            <person name="Kavagutti S V."/>
        </authorList>
    </citation>
    <scope>NUCLEOTIDE SEQUENCE</scope>
</reference>